<dbReference type="AlphaFoldDB" id="A0A9E7L9S8"/>
<accession>A0A9E7L9S8</accession>
<organism evidence="1 2">
    <name type="scientific">Musa troglodytarum</name>
    <name type="common">fe'i banana</name>
    <dbReference type="NCBI Taxonomy" id="320322"/>
    <lineage>
        <taxon>Eukaryota</taxon>
        <taxon>Viridiplantae</taxon>
        <taxon>Streptophyta</taxon>
        <taxon>Embryophyta</taxon>
        <taxon>Tracheophyta</taxon>
        <taxon>Spermatophyta</taxon>
        <taxon>Magnoliopsida</taxon>
        <taxon>Liliopsida</taxon>
        <taxon>Zingiberales</taxon>
        <taxon>Musaceae</taxon>
        <taxon>Musa</taxon>
    </lineage>
</organism>
<dbReference type="Proteomes" id="UP001055439">
    <property type="component" value="Chromosome 9"/>
</dbReference>
<dbReference type="OrthoDB" id="1907176at2759"/>
<protein>
    <submittedName>
        <fullName evidence="1">Uncharacterized protein</fullName>
    </submittedName>
</protein>
<proteinExistence type="predicted"/>
<sequence length="277" mass="29518">MGEGGGSREMAVKKGVLGDITNINGKRRLSLDLETNAARHNVGRKGGGLKDASFDEQAAGDARASMKRKDKIDGVADFLVDGKGKGLYSFDSRQPCQLVTSDSKGIFLYGVTEVDKLGQGYGDFESVPAHCDKSSETNTEDDCLEDDETDSADSFRYSFRAKNDVSKSTASNCTGLHFAEVKESNVDSGEAPSNVPLGKSGFSKCLKLSGSPNIKVDDGPDKSGFSKCSKLSRSSDIKVDDGSDPINGISNCIEISMPEKSCKCSFCLKGKLQSLPF</sequence>
<keyword evidence="2" id="KW-1185">Reference proteome</keyword>
<gene>
    <name evidence="1" type="ORF">MUK42_25149</name>
</gene>
<reference evidence="1" key="1">
    <citation type="submission" date="2022-05" db="EMBL/GenBank/DDBJ databases">
        <title>The Musa troglodytarum L. genome provides insights into the mechanism of non-climacteric behaviour and enrichment of carotenoids.</title>
        <authorList>
            <person name="Wang J."/>
        </authorList>
    </citation>
    <scope>NUCLEOTIDE SEQUENCE</scope>
    <source>
        <tissue evidence="1">Leaf</tissue>
    </source>
</reference>
<name>A0A9E7L9S8_9LILI</name>
<evidence type="ECO:0000313" key="2">
    <source>
        <dbReference type="Proteomes" id="UP001055439"/>
    </source>
</evidence>
<evidence type="ECO:0000313" key="1">
    <source>
        <dbReference type="EMBL" id="URE45621.1"/>
    </source>
</evidence>
<dbReference type="EMBL" id="CP097511">
    <property type="protein sequence ID" value="URE45621.1"/>
    <property type="molecule type" value="Genomic_DNA"/>
</dbReference>